<organism evidence="3 4">
    <name type="scientific">Piloderma croceum (strain F 1598)</name>
    <dbReference type="NCBI Taxonomy" id="765440"/>
    <lineage>
        <taxon>Eukaryota</taxon>
        <taxon>Fungi</taxon>
        <taxon>Dikarya</taxon>
        <taxon>Basidiomycota</taxon>
        <taxon>Agaricomycotina</taxon>
        <taxon>Agaricomycetes</taxon>
        <taxon>Agaricomycetidae</taxon>
        <taxon>Atheliales</taxon>
        <taxon>Atheliaceae</taxon>
        <taxon>Piloderma</taxon>
    </lineage>
</organism>
<evidence type="ECO:0000313" key="3">
    <source>
        <dbReference type="EMBL" id="KIM91800.1"/>
    </source>
</evidence>
<accession>A0A0C3G6C3</accession>
<reference evidence="4" key="2">
    <citation type="submission" date="2015-01" db="EMBL/GenBank/DDBJ databases">
        <title>Evolutionary Origins and Diversification of the Mycorrhizal Mutualists.</title>
        <authorList>
            <consortium name="DOE Joint Genome Institute"/>
            <consortium name="Mycorrhizal Genomics Consortium"/>
            <person name="Kohler A."/>
            <person name="Kuo A."/>
            <person name="Nagy L.G."/>
            <person name="Floudas D."/>
            <person name="Copeland A."/>
            <person name="Barry K.W."/>
            <person name="Cichocki N."/>
            <person name="Veneault-Fourrey C."/>
            <person name="LaButti K."/>
            <person name="Lindquist E.A."/>
            <person name="Lipzen A."/>
            <person name="Lundell T."/>
            <person name="Morin E."/>
            <person name="Murat C."/>
            <person name="Riley R."/>
            <person name="Ohm R."/>
            <person name="Sun H."/>
            <person name="Tunlid A."/>
            <person name="Henrissat B."/>
            <person name="Grigoriev I.V."/>
            <person name="Hibbett D.S."/>
            <person name="Martin F."/>
        </authorList>
    </citation>
    <scope>NUCLEOTIDE SEQUENCE [LARGE SCALE GENOMIC DNA]</scope>
    <source>
        <strain evidence="4">F 1598</strain>
    </source>
</reference>
<protein>
    <recommendedName>
        <fullName evidence="2">FHA domain-containing protein</fullName>
    </recommendedName>
</protein>
<dbReference type="GO" id="GO:0005737">
    <property type="term" value="C:cytoplasm"/>
    <property type="evidence" value="ECO:0007669"/>
    <property type="project" value="TreeGrafter"/>
</dbReference>
<evidence type="ECO:0000259" key="2">
    <source>
        <dbReference type="PROSITE" id="PS50006"/>
    </source>
</evidence>
<feature type="domain" description="FHA" evidence="2">
    <location>
        <begin position="1"/>
        <end position="45"/>
    </location>
</feature>
<feature type="compositionally biased region" description="Low complexity" evidence="1">
    <location>
        <begin position="115"/>
        <end position="130"/>
    </location>
</feature>
<feature type="region of interest" description="Disordered" evidence="1">
    <location>
        <begin position="109"/>
        <end position="130"/>
    </location>
</feature>
<dbReference type="EMBL" id="KN832971">
    <property type="protein sequence ID" value="KIM91800.1"/>
    <property type="molecule type" value="Genomic_DNA"/>
</dbReference>
<feature type="non-terminal residue" evidence="3">
    <location>
        <position position="130"/>
    </location>
</feature>
<dbReference type="PANTHER" id="PTHR15715">
    <property type="entry name" value="CENTROSOMAL PROTEIN OF 170 KDA"/>
    <property type="match status" value="1"/>
</dbReference>
<dbReference type="SUPFAM" id="SSF49879">
    <property type="entry name" value="SMAD/FHA domain"/>
    <property type="match status" value="1"/>
</dbReference>
<dbReference type="Pfam" id="PF00498">
    <property type="entry name" value="FHA"/>
    <property type="match status" value="1"/>
</dbReference>
<proteinExistence type="predicted"/>
<name>A0A0C3G6C3_PILCF</name>
<dbReference type="InterPro" id="IPR051176">
    <property type="entry name" value="Cent_Immune-Sig_Mod"/>
</dbReference>
<dbReference type="AlphaFoldDB" id="A0A0C3G6C3"/>
<dbReference type="HOGENOM" id="CLU_143914_0_0_1"/>
<keyword evidence="4" id="KW-1185">Reference proteome</keyword>
<evidence type="ECO:0000313" key="4">
    <source>
        <dbReference type="Proteomes" id="UP000054166"/>
    </source>
</evidence>
<dbReference type="PROSITE" id="PS50006">
    <property type="entry name" value="FHA_DOMAIN"/>
    <property type="match status" value="1"/>
</dbReference>
<dbReference type="Proteomes" id="UP000054166">
    <property type="component" value="Unassembled WGS sequence"/>
</dbReference>
<dbReference type="STRING" id="765440.A0A0C3G6C3"/>
<dbReference type="InterPro" id="IPR008984">
    <property type="entry name" value="SMAD_FHA_dom_sf"/>
</dbReference>
<dbReference type="InterPro" id="IPR000253">
    <property type="entry name" value="FHA_dom"/>
</dbReference>
<dbReference type="InParanoid" id="A0A0C3G6C3"/>
<evidence type="ECO:0000256" key="1">
    <source>
        <dbReference type="SAM" id="MobiDB-lite"/>
    </source>
</evidence>
<dbReference type="PANTHER" id="PTHR15715:SF37">
    <property type="entry name" value="LD47843P"/>
    <property type="match status" value="1"/>
</dbReference>
<dbReference type="OrthoDB" id="687730at2759"/>
<dbReference type="Gene3D" id="2.60.200.20">
    <property type="match status" value="1"/>
</dbReference>
<reference evidence="3 4" key="1">
    <citation type="submission" date="2014-04" db="EMBL/GenBank/DDBJ databases">
        <authorList>
            <consortium name="DOE Joint Genome Institute"/>
            <person name="Kuo A."/>
            <person name="Tarkka M."/>
            <person name="Buscot F."/>
            <person name="Kohler A."/>
            <person name="Nagy L.G."/>
            <person name="Floudas D."/>
            <person name="Copeland A."/>
            <person name="Barry K.W."/>
            <person name="Cichocki N."/>
            <person name="Veneault-Fourrey C."/>
            <person name="LaButti K."/>
            <person name="Lindquist E.A."/>
            <person name="Lipzen A."/>
            <person name="Lundell T."/>
            <person name="Morin E."/>
            <person name="Murat C."/>
            <person name="Sun H."/>
            <person name="Tunlid A."/>
            <person name="Henrissat B."/>
            <person name="Grigoriev I.V."/>
            <person name="Hibbett D.S."/>
            <person name="Martin F."/>
            <person name="Nordberg H.P."/>
            <person name="Cantor M.N."/>
            <person name="Hua S.X."/>
        </authorList>
    </citation>
    <scope>NUCLEOTIDE SEQUENCE [LARGE SCALE GENOMIC DNA]</scope>
    <source>
        <strain evidence="3 4">F 1598</strain>
    </source>
</reference>
<feature type="non-terminal residue" evidence="3">
    <location>
        <position position="1"/>
    </location>
</feature>
<sequence length="130" mass="15054">ENNGYFDSMVLSRQHAEVWEENAKVRYLHQGCESSNGIFINCKHLSPDGLKNKLYKLKSDDIAIRPFLYSILEFGIDIVGEDNKTIIHHKVAARVVCVFSEQDAHVAARTEQDQHQLQQRQQQQHSQHQQ</sequence>
<gene>
    <name evidence="3" type="ORF">PILCRDRAFT_55877</name>
</gene>